<gene>
    <name evidence="1" type="ORF">HP552_05720</name>
</gene>
<evidence type="ECO:0000313" key="2">
    <source>
        <dbReference type="Proteomes" id="UP000526125"/>
    </source>
</evidence>
<dbReference type="Proteomes" id="UP000526125">
    <property type="component" value="Unassembled WGS sequence"/>
</dbReference>
<name>A0A7Y6EUI8_9BACL</name>
<protein>
    <submittedName>
        <fullName evidence="1">Uncharacterized protein</fullName>
    </submittedName>
</protein>
<sequence>MSDFEPVLFWQKHELGGITAEWHGNVSVKNGRRQMFLFPLNPARKKRNVGRYFTKKATNPFQWAEPTVIPKKFK</sequence>
<organism evidence="1 2">
    <name type="scientific">Paenibacillus xylanilyticus</name>
    <dbReference type="NCBI Taxonomy" id="248903"/>
    <lineage>
        <taxon>Bacteria</taxon>
        <taxon>Bacillati</taxon>
        <taxon>Bacillota</taxon>
        <taxon>Bacilli</taxon>
        <taxon>Bacillales</taxon>
        <taxon>Paenibacillaceae</taxon>
        <taxon>Paenibacillus</taxon>
    </lineage>
</organism>
<dbReference type="AlphaFoldDB" id="A0A7Y6EUI8"/>
<keyword evidence="2" id="KW-1185">Reference proteome</keyword>
<evidence type="ECO:0000313" key="1">
    <source>
        <dbReference type="EMBL" id="NUU74739.1"/>
    </source>
</evidence>
<reference evidence="1 2" key="1">
    <citation type="submission" date="2020-05" db="EMBL/GenBank/DDBJ databases">
        <title>Genome Sequencing of Type Strains.</title>
        <authorList>
            <person name="Lemaire J.F."/>
            <person name="Inderbitzin P."/>
            <person name="Gregorio O.A."/>
            <person name="Collins S.B."/>
            <person name="Wespe N."/>
            <person name="Knight-Connoni V."/>
        </authorList>
    </citation>
    <scope>NUCLEOTIDE SEQUENCE [LARGE SCALE GENOMIC DNA]</scope>
    <source>
        <strain evidence="1 2">LMG 21957</strain>
    </source>
</reference>
<comment type="caution">
    <text evidence="1">The sequence shown here is derived from an EMBL/GenBank/DDBJ whole genome shotgun (WGS) entry which is preliminary data.</text>
</comment>
<dbReference type="RefSeq" id="WP_175394616.1">
    <property type="nucleotide sequence ID" value="NZ_JABMCB010000158.1"/>
</dbReference>
<dbReference type="EMBL" id="JABMCB010000158">
    <property type="protein sequence ID" value="NUU74739.1"/>
    <property type="molecule type" value="Genomic_DNA"/>
</dbReference>
<proteinExistence type="predicted"/>
<accession>A0A7Y6EUI8</accession>